<accession>A0A1T4WJC5</accession>
<evidence type="ECO:0000313" key="2">
    <source>
        <dbReference type="EMBL" id="SKA77433.1"/>
    </source>
</evidence>
<keyword evidence="3" id="KW-1185">Reference proteome</keyword>
<gene>
    <name evidence="2" type="ORF">SAMN02745704_00984</name>
</gene>
<proteinExistence type="predicted"/>
<dbReference type="CDD" id="cd07715">
    <property type="entry name" value="TaR3-like_MBL-fold"/>
    <property type="match status" value="1"/>
</dbReference>
<dbReference type="SUPFAM" id="SSF56281">
    <property type="entry name" value="Metallo-hydrolase/oxidoreductase"/>
    <property type="match status" value="1"/>
</dbReference>
<dbReference type="Gene3D" id="3.60.15.10">
    <property type="entry name" value="Ribonuclease Z/Hydroxyacylglutathione hydrolase-like"/>
    <property type="match status" value="1"/>
</dbReference>
<dbReference type="OrthoDB" id="9803916at2"/>
<sequence length="280" mass="31512">MYIRCWGARGSIPVSGPEYIKYGGDTACLEIRTGNSDSVVIVDAGSGVRPLSNSLIREERREYTFLFTHAHWDHILGFPFFKPLYLRDSVIDLYGCPTTQGNMQTLLARTMSAPYFPVPFDELRADIRYGEFCRDAMMLDGMRVECIPLSHPNMGVGFRFSEGDTSFVFLTDNELGHVHRGGRDFSEYVAFCAGADLLLHDAEYLPEEYPQRKGWGHSSFDQVVELALAADVGTLGLFHHNQDRVDADVDDIVARCRALLVERGSDMKCFGVSQTWTTRL</sequence>
<dbReference type="InterPro" id="IPR036866">
    <property type="entry name" value="RibonucZ/Hydroxyglut_hydro"/>
</dbReference>
<dbReference type="EMBL" id="FUYC01000003">
    <property type="protein sequence ID" value="SKA77433.1"/>
    <property type="molecule type" value="Genomic_DNA"/>
</dbReference>
<dbReference type="SMART" id="SM00849">
    <property type="entry name" value="Lactamase_B"/>
    <property type="match status" value="1"/>
</dbReference>
<dbReference type="AlphaFoldDB" id="A0A1T4WJC5"/>
<dbReference type="InterPro" id="IPR001279">
    <property type="entry name" value="Metallo-B-lactamas"/>
</dbReference>
<dbReference type="STRING" id="1121449.SAMN02745704_00984"/>
<dbReference type="PANTHER" id="PTHR42663">
    <property type="entry name" value="HYDROLASE C777.06C-RELATED-RELATED"/>
    <property type="match status" value="1"/>
</dbReference>
<dbReference type="Proteomes" id="UP000190027">
    <property type="component" value="Unassembled WGS sequence"/>
</dbReference>
<feature type="domain" description="Metallo-beta-lactamase" evidence="1">
    <location>
        <begin position="25"/>
        <end position="217"/>
    </location>
</feature>
<evidence type="ECO:0000259" key="1">
    <source>
        <dbReference type="SMART" id="SM00849"/>
    </source>
</evidence>
<organism evidence="2 3">
    <name type="scientific">Paucidesulfovibrio gracilis DSM 16080</name>
    <dbReference type="NCBI Taxonomy" id="1121449"/>
    <lineage>
        <taxon>Bacteria</taxon>
        <taxon>Pseudomonadati</taxon>
        <taxon>Thermodesulfobacteriota</taxon>
        <taxon>Desulfovibrionia</taxon>
        <taxon>Desulfovibrionales</taxon>
        <taxon>Desulfovibrionaceae</taxon>
        <taxon>Paucidesulfovibrio</taxon>
    </lineage>
</organism>
<protein>
    <submittedName>
        <fullName evidence="2">Ribonuclease BN, tRNA processing enzyme</fullName>
    </submittedName>
</protein>
<evidence type="ECO:0000313" key="3">
    <source>
        <dbReference type="Proteomes" id="UP000190027"/>
    </source>
</evidence>
<reference evidence="2 3" key="1">
    <citation type="submission" date="2017-02" db="EMBL/GenBank/DDBJ databases">
        <authorList>
            <person name="Peterson S.W."/>
        </authorList>
    </citation>
    <scope>NUCLEOTIDE SEQUENCE [LARGE SCALE GENOMIC DNA]</scope>
    <source>
        <strain evidence="2 3">DSM 16080</strain>
    </source>
</reference>
<dbReference type="PANTHER" id="PTHR42663:SF4">
    <property type="entry name" value="SLL1036 PROTEIN"/>
    <property type="match status" value="1"/>
</dbReference>
<dbReference type="Pfam" id="PF12706">
    <property type="entry name" value="Lactamase_B_2"/>
    <property type="match status" value="1"/>
</dbReference>
<name>A0A1T4WJC5_9BACT</name>